<comment type="caution">
    <text evidence="3">The sequence shown here is derived from an EMBL/GenBank/DDBJ whole genome shotgun (WGS) entry which is preliminary data.</text>
</comment>
<name>A0A267GUS0_9PLAT</name>
<evidence type="ECO:0000256" key="1">
    <source>
        <dbReference type="SAM" id="MobiDB-lite"/>
    </source>
</evidence>
<feature type="non-terminal residue" evidence="3">
    <location>
        <position position="1"/>
    </location>
</feature>
<organism evidence="3 4">
    <name type="scientific">Macrostomum lignano</name>
    <dbReference type="NCBI Taxonomy" id="282301"/>
    <lineage>
        <taxon>Eukaryota</taxon>
        <taxon>Metazoa</taxon>
        <taxon>Spiralia</taxon>
        <taxon>Lophotrochozoa</taxon>
        <taxon>Platyhelminthes</taxon>
        <taxon>Rhabditophora</taxon>
        <taxon>Macrostomorpha</taxon>
        <taxon>Macrostomida</taxon>
        <taxon>Macrostomidae</taxon>
        <taxon>Macrostomum</taxon>
    </lineage>
</organism>
<sequence>QQPQQQPGPVVSPVPQVVTPPSAAAPGSYASRVPPSVLRAHRIMGFLQLLTGALVIIINIAGLAVGSGKKINTRYGLSTQFSLVGGGVWSGPFFIAAGISGLSAGRPGGGCTLGCVVTCLVFSIIASILAFSAMVTEAIVAAENRRMYEYSKSYSSSSSEDVFRAVYGTGIACVLLCAFEFVLAIVHSAFACRASCCCVPSAVSNQQQPHQQVFMTGQRAYVTGHEGPYPGHVVVYPGQQVVFAPQSGHPPPPGYPVQQTGYPGQQAGYPGQQAGYPGQQAGYPGPQAGYPGPQAGYPGPQAGYPDQQAGYPGPQAGYPGPQAGYPGPQAGSSTAPPPYGSSIEGHAVKF</sequence>
<accession>A0A267GUS0</accession>
<evidence type="ECO:0000256" key="2">
    <source>
        <dbReference type="SAM" id="Phobius"/>
    </source>
</evidence>
<evidence type="ECO:0000313" key="3">
    <source>
        <dbReference type="EMBL" id="PAA89756.1"/>
    </source>
</evidence>
<feature type="compositionally biased region" description="Low complexity" evidence="1">
    <location>
        <begin position="256"/>
        <end position="331"/>
    </location>
</feature>
<dbReference type="PANTHER" id="PTHR23320">
    <property type="entry name" value="MEMBRANE-SPANNING 4-DOMAINS SUBFAMILY A MS4A -RELATED"/>
    <property type="match status" value="1"/>
</dbReference>
<gene>
    <name evidence="3" type="ORF">BOX15_Mlig009725g1</name>
</gene>
<feature type="transmembrane region" description="Helical" evidence="2">
    <location>
        <begin position="162"/>
        <end position="190"/>
    </location>
</feature>
<keyword evidence="4" id="KW-1185">Reference proteome</keyword>
<dbReference type="Proteomes" id="UP000215902">
    <property type="component" value="Unassembled WGS sequence"/>
</dbReference>
<dbReference type="PANTHER" id="PTHR23320:SF165">
    <property type="entry name" value="MARVEL DOMAIN-CONTAINING PROTEIN"/>
    <property type="match status" value="1"/>
</dbReference>
<reference evidence="3 4" key="1">
    <citation type="submission" date="2017-06" db="EMBL/GenBank/DDBJ databases">
        <title>A platform for efficient transgenesis in Macrostomum lignano, a flatworm model organism for stem cell research.</title>
        <authorList>
            <person name="Berezikov E."/>
        </authorList>
    </citation>
    <scope>NUCLEOTIDE SEQUENCE [LARGE SCALE GENOMIC DNA]</scope>
    <source>
        <strain evidence="3">DV1</strain>
        <tissue evidence="3">Whole organism</tissue>
    </source>
</reference>
<evidence type="ECO:0000313" key="4">
    <source>
        <dbReference type="Proteomes" id="UP000215902"/>
    </source>
</evidence>
<dbReference type="InterPro" id="IPR030417">
    <property type="entry name" value="MS4A"/>
</dbReference>
<keyword evidence="2" id="KW-0812">Transmembrane</keyword>
<protein>
    <submittedName>
        <fullName evidence="3">Uncharacterized protein</fullName>
    </submittedName>
</protein>
<dbReference type="EMBL" id="NIVC01000140">
    <property type="protein sequence ID" value="PAA89756.1"/>
    <property type="molecule type" value="Genomic_DNA"/>
</dbReference>
<dbReference type="AlphaFoldDB" id="A0A267GUS0"/>
<dbReference type="STRING" id="282301.A0A267GUS0"/>
<feature type="transmembrane region" description="Helical" evidence="2">
    <location>
        <begin position="43"/>
        <end position="65"/>
    </location>
</feature>
<feature type="region of interest" description="Disordered" evidence="1">
    <location>
        <begin position="245"/>
        <end position="350"/>
    </location>
</feature>
<keyword evidence="2" id="KW-0472">Membrane</keyword>
<feature type="transmembrane region" description="Helical" evidence="2">
    <location>
        <begin position="77"/>
        <end position="100"/>
    </location>
</feature>
<keyword evidence="2" id="KW-1133">Transmembrane helix</keyword>
<proteinExistence type="predicted"/>
<feature type="transmembrane region" description="Helical" evidence="2">
    <location>
        <begin position="120"/>
        <end position="141"/>
    </location>
</feature>